<reference evidence="1 2" key="1">
    <citation type="submission" date="2019-03" db="EMBL/GenBank/DDBJ databases">
        <title>Genomic Encyclopedia of Type Strains, Phase IV (KMG-V): Genome sequencing to study the core and pangenomes of soil and plant-associated prokaryotes.</title>
        <authorList>
            <person name="Whitman W."/>
        </authorList>
    </citation>
    <scope>NUCLEOTIDE SEQUENCE [LARGE SCALE GENOMIC DNA]</scope>
    <source>
        <strain evidence="1 2">Gr42</strain>
    </source>
</reference>
<gene>
    <name evidence="1" type="ORF">EV130_110171</name>
</gene>
<sequence>MHDFLNVAFSDVRWLEDMEDPSTSVSVVLNALNAPPPEENQPSRDELAVWLKPFADSAALPRHNAINKWRKSPSVGFDWPQFGESRLSEISAKRLLERAAEYEKIGRVVGAQLDELNAATNLAVTLTPPSSPRESTSDFAEIRIVIASTGAIQNNIKFARKPSELDERRFELAIKKGVRFTPKSRSQVEGFVLLNNSNEIELAVCYISPEVLDTRLLKPLVSECLIRALGLPSLSLSTVPSLLGSWNAALDSISKTDTLDGSDATEAVGKKDWNAVFREYAVQSEAPDPHPRRYDVVMLRLLYCPSIKPGFDKNMTLLTLGKTKECKIN</sequence>
<organism evidence="1 2">
    <name type="scientific">Rhizobium azibense</name>
    <dbReference type="NCBI Taxonomy" id="1136135"/>
    <lineage>
        <taxon>Bacteria</taxon>
        <taxon>Pseudomonadati</taxon>
        <taxon>Pseudomonadota</taxon>
        <taxon>Alphaproteobacteria</taxon>
        <taxon>Hyphomicrobiales</taxon>
        <taxon>Rhizobiaceae</taxon>
        <taxon>Rhizobium/Agrobacterium group</taxon>
        <taxon>Rhizobium</taxon>
    </lineage>
</organism>
<keyword evidence="2" id="KW-1185">Reference proteome</keyword>
<name>A0A4R3QLB4_9HYPH</name>
<evidence type="ECO:0000313" key="1">
    <source>
        <dbReference type="EMBL" id="TCU21827.1"/>
    </source>
</evidence>
<accession>A0A4R3QLB4</accession>
<dbReference type="Proteomes" id="UP000295547">
    <property type="component" value="Unassembled WGS sequence"/>
</dbReference>
<dbReference type="EMBL" id="SMBJ01000010">
    <property type="protein sequence ID" value="TCU21827.1"/>
    <property type="molecule type" value="Genomic_DNA"/>
</dbReference>
<protein>
    <submittedName>
        <fullName evidence="1">Uncharacterized protein</fullName>
    </submittedName>
</protein>
<proteinExistence type="predicted"/>
<dbReference type="AlphaFoldDB" id="A0A4R3QLB4"/>
<comment type="caution">
    <text evidence="1">The sequence shown here is derived from an EMBL/GenBank/DDBJ whole genome shotgun (WGS) entry which is preliminary data.</text>
</comment>
<evidence type="ECO:0000313" key="2">
    <source>
        <dbReference type="Proteomes" id="UP000295547"/>
    </source>
</evidence>